<name>A0A7J9A0P0_9ROSI</name>
<evidence type="ECO:0000256" key="1">
    <source>
        <dbReference type="ARBA" id="ARBA00004141"/>
    </source>
</evidence>
<dbReference type="InterPro" id="IPR057290">
    <property type="entry name" value="CHX17_C"/>
</dbReference>
<evidence type="ECO:0000259" key="13">
    <source>
        <dbReference type="Pfam" id="PF23259"/>
    </source>
</evidence>
<dbReference type="Pfam" id="PF00999">
    <property type="entry name" value="Na_H_Exchanger"/>
    <property type="match status" value="1"/>
</dbReference>
<dbReference type="Proteomes" id="UP000593574">
    <property type="component" value="Unassembled WGS sequence"/>
</dbReference>
<dbReference type="GO" id="GO:0015297">
    <property type="term" value="F:antiporter activity"/>
    <property type="evidence" value="ECO:0007669"/>
    <property type="project" value="InterPro"/>
</dbReference>
<dbReference type="AlphaFoldDB" id="A0A7J9A0P0"/>
<feature type="transmembrane region" description="Helical" evidence="10">
    <location>
        <begin position="156"/>
        <end position="176"/>
    </location>
</feature>
<sequence length="784" mass="87625">AGVVLGPSLLSRIQRVKDFFIQASAAKYYQFFSFVCRMLFMFSIGLETDVPYLRRNIRVVSIVAGGGSILACLFGGPFFWLLIKVFNVTKERFAFYLLTLTVLANSASPIVIRMIAETKFDTADLGRMAIYSSLVNEMSCVTIVSTLKAFSSSGRFGGAILITLVTVAVIFVNKYLSYFFNKRNQNNRFVSNKEIFVIMFLLTCLALYAEWVGYTAIFCCFLVGLMFPREGKTARTLLHKLTYSVNTFILPVYFGYTGFQLDISNIFNKLTLALTVLMILVSVGTRIVGTLAACHYLMIPWNESVILSLLLCLKGNYDLILINTNPNPNVSFFSISRMLACMHLVLRKLAVEERNTVLTLCRQIVIFAFLNADFLVLFWFQMVWAADLHDFLLTVVVLNTLIIGPVAAILLNREESSAQYPTILEILNPESELRILACVYVPRHVSGHVSLISALGGCPTAPIKPYMVHLVELPKKRKSKLMYHQLEDGDQYSDEEEYGGNDVLEINDALDAFISETKILVHQSKIVASFLTINEDVCNGAEDLRVCIIFLPFHKHQRIDGKMENSMEEIRAINQKVLRHAPCSVGIFVDRGQTGFQQPHGSQCVQNIAILFFGGPDDREALACSKRILMHSKVNLTVIRFLHKTTACRSSNSWINDASQKDEEVIMAISNIGTENEIDNAFVETFYNRYVAQGRAGFVEKYVSSGQETVAVLREIADSYSLFIVGKGGRGTCPLTSGMSDWEECPELGLVGDLLASSELDISGSILVIQRHRHSEAEGGFLDD</sequence>
<evidence type="ECO:0000256" key="5">
    <source>
        <dbReference type="ARBA" id="ARBA00022958"/>
    </source>
</evidence>
<dbReference type="PANTHER" id="PTHR32468">
    <property type="entry name" value="CATION/H + ANTIPORTER"/>
    <property type="match status" value="1"/>
</dbReference>
<evidence type="ECO:0000256" key="7">
    <source>
        <dbReference type="ARBA" id="ARBA00023065"/>
    </source>
</evidence>
<feature type="transmembrane region" description="Helical" evidence="10">
    <location>
        <begin position="59"/>
        <end position="83"/>
    </location>
</feature>
<dbReference type="InterPro" id="IPR006153">
    <property type="entry name" value="Cation/H_exchanger_TM"/>
</dbReference>
<feature type="domain" description="Cation/H(+) antiporter central" evidence="12">
    <location>
        <begin position="466"/>
        <end position="598"/>
    </location>
</feature>
<dbReference type="InterPro" id="IPR057291">
    <property type="entry name" value="CHX17_2nd"/>
</dbReference>
<feature type="domain" description="Cation/H+ exchanger transmembrane" evidence="11">
    <location>
        <begin position="1"/>
        <end position="322"/>
    </location>
</feature>
<evidence type="ECO:0000256" key="10">
    <source>
        <dbReference type="SAM" id="Phobius"/>
    </source>
</evidence>
<feature type="domain" description="Cation/H(+) antiporter C-terminal" evidence="13">
    <location>
        <begin position="608"/>
        <end position="772"/>
    </location>
</feature>
<evidence type="ECO:0000256" key="2">
    <source>
        <dbReference type="ARBA" id="ARBA00022448"/>
    </source>
</evidence>
<keyword evidence="3" id="KW-0633">Potassium transport</keyword>
<dbReference type="GO" id="GO:0006813">
    <property type="term" value="P:potassium ion transport"/>
    <property type="evidence" value="ECO:0007669"/>
    <property type="project" value="UniProtKB-KW"/>
</dbReference>
<dbReference type="GO" id="GO:1902600">
    <property type="term" value="P:proton transmembrane transport"/>
    <property type="evidence" value="ECO:0007669"/>
    <property type="project" value="InterPro"/>
</dbReference>
<dbReference type="PANTHER" id="PTHR32468:SF18">
    <property type="entry name" value="CATION_H(+) ANTIPORTER 1"/>
    <property type="match status" value="1"/>
</dbReference>
<dbReference type="InterPro" id="IPR050794">
    <property type="entry name" value="CPA2_transporter"/>
</dbReference>
<organism evidence="14 15">
    <name type="scientific">Gossypium laxum</name>
    <dbReference type="NCBI Taxonomy" id="34288"/>
    <lineage>
        <taxon>Eukaryota</taxon>
        <taxon>Viridiplantae</taxon>
        <taxon>Streptophyta</taxon>
        <taxon>Embryophyta</taxon>
        <taxon>Tracheophyta</taxon>
        <taxon>Spermatophyta</taxon>
        <taxon>Magnoliopsida</taxon>
        <taxon>eudicotyledons</taxon>
        <taxon>Gunneridae</taxon>
        <taxon>Pentapetalae</taxon>
        <taxon>rosids</taxon>
        <taxon>malvids</taxon>
        <taxon>Malvales</taxon>
        <taxon>Malvaceae</taxon>
        <taxon>Malvoideae</taxon>
        <taxon>Gossypium</taxon>
    </lineage>
</organism>
<feature type="transmembrane region" description="Helical" evidence="10">
    <location>
        <begin position="95"/>
        <end position="116"/>
    </location>
</feature>
<dbReference type="GO" id="GO:0012505">
    <property type="term" value="C:endomembrane system"/>
    <property type="evidence" value="ECO:0007669"/>
    <property type="project" value="TreeGrafter"/>
</dbReference>
<feature type="transmembrane region" description="Helical" evidence="10">
    <location>
        <begin position="196"/>
        <end position="229"/>
    </location>
</feature>
<keyword evidence="7" id="KW-0406">Ion transport</keyword>
<keyword evidence="6 10" id="KW-1133">Transmembrane helix</keyword>
<dbReference type="Pfam" id="PF23256">
    <property type="entry name" value="CHX17_2nd"/>
    <property type="match status" value="1"/>
</dbReference>
<keyword evidence="4 10" id="KW-0812">Transmembrane</keyword>
<evidence type="ECO:0000259" key="12">
    <source>
        <dbReference type="Pfam" id="PF23256"/>
    </source>
</evidence>
<accession>A0A7J9A0P0</accession>
<comment type="caution">
    <text evidence="14">The sequence shown here is derived from an EMBL/GenBank/DDBJ whole genome shotgun (WGS) entry which is preliminary data.</text>
</comment>
<evidence type="ECO:0000313" key="14">
    <source>
        <dbReference type="EMBL" id="MBA0717613.1"/>
    </source>
</evidence>
<evidence type="ECO:0000256" key="4">
    <source>
        <dbReference type="ARBA" id="ARBA00022692"/>
    </source>
</evidence>
<protein>
    <recommendedName>
        <fullName evidence="16">Cation/H+ exchanger domain-containing protein</fullName>
    </recommendedName>
</protein>
<evidence type="ECO:0000256" key="8">
    <source>
        <dbReference type="ARBA" id="ARBA00023136"/>
    </source>
</evidence>
<feature type="transmembrane region" description="Helical" evidence="10">
    <location>
        <begin position="366"/>
        <end position="385"/>
    </location>
</feature>
<dbReference type="Pfam" id="PF23259">
    <property type="entry name" value="CHX17_C"/>
    <property type="match status" value="1"/>
</dbReference>
<gene>
    <name evidence="14" type="ORF">Golax_005414</name>
</gene>
<evidence type="ECO:0000259" key="11">
    <source>
        <dbReference type="Pfam" id="PF00999"/>
    </source>
</evidence>
<reference evidence="14 15" key="1">
    <citation type="journal article" date="2019" name="Genome Biol. Evol.">
        <title>Insights into the evolution of the New World diploid cottons (Gossypium, subgenus Houzingenia) based on genome sequencing.</title>
        <authorList>
            <person name="Grover C.E."/>
            <person name="Arick M.A. 2nd"/>
            <person name="Thrash A."/>
            <person name="Conover J.L."/>
            <person name="Sanders W.S."/>
            <person name="Peterson D.G."/>
            <person name="Frelichowski J.E."/>
            <person name="Scheffler J.A."/>
            <person name="Scheffler B.E."/>
            <person name="Wendel J.F."/>
        </authorList>
    </citation>
    <scope>NUCLEOTIDE SEQUENCE [LARGE SCALE GENOMIC DNA]</scope>
    <source>
        <strain evidence="14">4</strain>
        <tissue evidence="14">Leaf</tissue>
    </source>
</reference>
<evidence type="ECO:0008006" key="16">
    <source>
        <dbReference type="Google" id="ProtNLM"/>
    </source>
</evidence>
<dbReference type="GO" id="GO:0016020">
    <property type="term" value="C:membrane"/>
    <property type="evidence" value="ECO:0007669"/>
    <property type="project" value="UniProtKB-SubCell"/>
</dbReference>
<evidence type="ECO:0000313" key="15">
    <source>
        <dbReference type="Proteomes" id="UP000593574"/>
    </source>
</evidence>
<proteinExistence type="inferred from homology"/>
<feature type="transmembrane region" description="Helical" evidence="10">
    <location>
        <begin position="241"/>
        <end position="259"/>
    </location>
</feature>
<dbReference type="GO" id="GO:0006885">
    <property type="term" value="P:regulation of pH"/>
    <property type="evidence" value="ECO:0007669"/>
    <property type="project" value="TreeGrafter"/>
</dbReference>
<comment type="similarity">
    <text evidence="9">Belongs to the monovalent cation:proton antiporter 2 (CPA2) transporter (TC 2.A.37) family. CHX (TC 2.A.37.4) subfamily.</text>
</comment>
<dbReference type="InterPro" id="IPR038770">
    <property type="entry name" value="Na+/solute_symporter_sf"/>
</dbReference>
<keyword evidence="5" id="KW-0630">Potassium</keyword>
<evidence type="ECO:0000256" key="3">
    <source>
        <dbReference type="ARBA" id="ARBA00022538"/>
    </source>
</evidence>
<dbReference type="EMBL" id="JABEZV010000008">
    <property type="protein sequence ID" value="MBA0717613.1"/>
    <property type="molecule type" value="Genomic_DNA"/>
</dbReference>
<keyword evidence="8 10" id="KW-0472">Membrane</keyword>
<feature type="transmembrane region" description="Helical" evidence="10">
    <location>
        <begin position="391"/>
        <end position="411"/>
    </location>
</feature>
<feature type="non-terminal residue" evidence="14">
    <location>
        <position position="784"/>
    </location>
</feature>
<evidence type="ECO:0000256" key="6">
    <source>
        <dbReference type="ARBA" id="ARBA00022989"/>
    </source>
</evidence>
<dbReference type="Gene3D" id="1.20.1530.20">
    <property type="match status" value="1"/>
</dbReference>
<feature type="transmembrane region" description="Helical" evidence="10">
    <location>
        <begin position="271"/>
        <end position="299"/>
    </location>
</feature>
<evidence type="ECO:0000256" key="9">
    <source>
        <dbReference type="ARBA" id="ARBA00038341"/>
    </source>
</evidence>
<feature type="transmembrane region" description="Helical" evidence="10">
    <location>
        <begin position="28"/>
        <end position="47"/>
    </location>
</feature>
<keyword evidence="2" id="KW-0813">Transport</keyword>
<keyword evidence="15" id="KW-1185">Reference proteome</keyword>
<comment type="subcellular location">
    <subcellularLocation>
        <location evidence="1">Membrane</location>
        <topology evidence="1">Multi-pass membrane protein</topology>
    </subcellularLocation>
</comment>